<dbReference type="EMBL" id="CP033153">
    <property type="protein sequence ID" value="AYO44332.1"/>
    <property type="molecule type" value="Genomic_DNA"/>
</dbReference>
<proteinExistence type="predicted"/>
<reference evidence="6 7" key="1">
    <citation type="submission" date="2018-10" db="EMBL/GenBank/DDBJ databases">
        <title>Complete genome sequence of Malassezia restricta CBS 7877.</title>
        <authorList>
            <person name="Morand S.C."/>
            <person name="Bertignac M."/>
            <person name="Iltis A."/>
            <person name="Kolder I."/>
            <person name="Pirovano W."/>
            <person name="Jourdain R."/>
            <person name="Clavaud C."/>
        </authorList>
    </citation>
    <scope>NUCLEOTIDE SEQUENCE [LARGE SCALE GENOMIC DNA]</scope>
    <source>
        <strain evidence="6 7">CBS 7877</strain>
    </source>
</reference>
<dbReference type="SUPFAM" id="SSF51430">
    <property type="entry name" value="NAD(P)-linked oxidoreductase"/>
    <property type="match status" value="1"/>
</dbReference>
<dbReference type="VEuPathDB" id="FungiDB:DNF11_3382"/>
<dbReference type="PIRSF" id="PIRSF000097">
    <property type="entry name" value="AKR"/>
    <property type="match status" value="1"/>
</dbReference>
<accession>A0A3G2SAG8</accession>
<keyword evidence="1 6" id="KW-0560">Oxidoreductase</keyword>
<dbReference type="AlphaFoldDB" id="A0A3G2SAG8"/>
<dbReference type="STRING" id="425264.A0A3G2SAG8"/>
<evidence type="ECO:0000256" key="4">
    <source>
        <dbReference type="PIRSR" id="PIRSR000097-3"/>
    </source>
</evidence>
<dbReference type="InterPro" id="IPR023210">
    <property type="entry name" value="NADP_OxRdtase_dom"/>
</dbReference>
<dbReference type="CDD" id="cd19071">
    <property type="entry name" value="AKR_AKR1-5-like"/>
    <property type="match status" value="1"/>
</dbReference>
<evidence type="ECO:0000256" key="1">
    <source>
        <dbReference type="ARBA" id="ARBA00023002"/>
    </source>
</evidence>
<dbReference type="Gene3D" id="3.20.20.100">
    <property type="entry name" value="NADP-dependent oxidoreductase domain"/>
    <property type="match status" value="1"/>
</dbReference>
<feature type="active site" description="Proton donor" evidence="2">
    <location>
        <position position="55"/>
    </location>
</feature>
<evidence type="ECO:0000259" key="5">
    <source>
        <dbReference type="Pfam" id="PF00248"/>
    </source>
</evidence>
<evidence type="ECO:0000313" key="6">
    <source>
        <dbReference type="EMBL" id="AYO44332.1"/>
    </source>
</evidence>
<dbReference type="Proteomes" id="UP000269793">
    <property type="component" value="Chromosome VI"/>
</dbReference>
<dbReference type="FunFam" id="3.20.20.100:FF:000002">
    <property type="entry name" value="2,5-diketo-D-gluconic acid reductase A"/>
    <property type="match status" value="1"/>
</dbReference>
<dbReference type="InterPro" id="IPR036812">
    <property type="entry name" value="NAD(P)_OxRdtase_dom_sf"/>
</dbReference>
<dbReference type="GO" id="GO:0016616">
    <property type="term" value="F:oxidoreductase activity, acting on the CH-OH group of donors, NAD or NADP as acceptor"/>
    <property type="evidence" value="ECO:0007669"/>
    <property type="project" value="UniProtKB-ARBA"/>
</dbReference>
<protein>
    <submittedName>
        <fullName evidence="6">Protein GCY</fullName>
        <ecNumber evidence="6">1.1.1.-</ecNumber>
    </submittedName>
</protein>
<name>A0A3G2SAG8_MALR7</name>
<sequence>MVEYHLAPFQTLNTGAKISMVGLGCYSPDDPKAIIDGITAATKDGYTHFDTASFYDNEEVVGEGLRASGVPRENLFVTTKLWNFDHHNVQEAFDKSLAKLNVDYIDLYLMHWPQATKSGHMFVADDTINFIDTWKAMEKLFETRPGKIKAIGVSNFSIKTLTELLKHAKIVPALNEIETHPYNQENELIQFCREKGIVVSAYTPLGQANSPILKDADIVKIAEEIGGDVTPAKVVLSWNVQRGVVILPKSSNPVRVKQNIELITLSDDHMQRIYNISKDPNRHQRFALVYDKATETVFGWTWEQLGWEKPTHVSCLESA</sequence>
<organism evidence="6 7">
    <name type="scientific">Malassezia restricta (strain ATCC 96810 / NBRC 103918 / CBS 7877)</name>
    <name type="common">Seborrheic dermatitis infection agent</name>
    <dbReference type="NCBI Taxonomy" id="425264"/>
    <lineage>
        <taxon>Eukaryota</taxon>
        <taxon>Fungi</taxon>
        <taxon>Dikarya</taxon>
        <taxon>Basidiomycota</taxon>
        <taxon>Ustilaginomycotina</taxon>
        <taxon>Malasseziomycetes</taxon>
        <taxon>Malasseziales</taxon>
        <taxon>Malasseziaceae</taxon>
        <taxon>Malassezia</taxon>
    </lineage>
</organism>
<keyword evidence="7" id="KW-1185">Reference proteome</keyword>
<evidence type="ECO:0000256" key="2">
    <source>
        <dbReference type="PIRSR" id="PIRSR000097-1"/>
    </source>
</evidence>
<dbReference type="EC" id="1.1.1.-" evidence="6"/>
<dbReference type="InterPro" id="IPR020471">
    <property type="entry name" value="AKR"/>
</dbReference>
<dbReference type="PRINTS" id="PR00069">
    <property type="entry name" value="ALDKETRDTASE"/>
</dbReference>
<feature type="site" description="Lowers pKa of active site Tyr" evidence="4">
    <location>
        <position position="80"/>
    </location>
</feature>
<feature type="domain" description="NADP-dependent oxidoreductase" evidence="5">
    <location>
        <begin position="35"/>
        <end position="276"/>
    </location>
</feature>
<evidence type="ECO:0000256" key="3">
    <source>
        <dbReference type="PIRSR" id="PIRSR000097-2"/>
    </source>
</evidence>
<dbReference type="OrthoDB" id="5945798at2759"/>
<feature type="binding site" evidence="3">
    <location>
        <position position="111"/>
    </location>
    <ligand>
        <name>substrate</name>
    </ligand>
</feature>
<evidence type="ECO:0000313" key="7">
    <source>
        <dbReference type="Proteomes" id="UP000269793"/>
    </source>
</evidence>
<dbReference type="Pfam" id="PF00248">
    <property type="entry name" value="Aldo_ket_red"/>
    <property type="match status" value="1"/>
</dbReference>
<dbReference type="PANTHER" id="PTHR11732">
    <property type="entry name" value="ALDO/KETO REDUCTASE"/>
    <property type="match status" value="1"/>
</dbReference>
<gene>
    <name evidence="6" type="primary">GCY1_2</name>
    <name evidence="6" type="ORF">DNF11_3382</name>
</gene>